<keyword evidence="11" id="KW-0133">Cell shape</keyword>
<evidence type="ECO:0000259" key="21">
    <source>
        <dbReference type="Pfam" id="PF00905"/>
    </source>
</evidence>
<sequence>MSKTLKASWKILRRHWLKTLLISALTLFVAGLVAGLWIWRTFSLAAAEVDLTELDKVKEGTHVEDRHGEPVGILFADNRRFVTLNQVPKDVIDALIATEDARFYQHGGFDYQGISRAMVRNVSRMSIRQGGSTITQQLARQAFNLKGRTFRRKLLETFVACRIEQNYSKSDILEYYLNQIYLGNGFYGIGSGARGYFGKEIGDLTLEEGALLVGIIKAPVSFSPFKNMEAAKRARNLTLQRMLVLHPTESKRIERAIKQPVRVVPEESRVERPDYLLAAAERHLENLKKEGETGPWKKVSLSVDARLQSQLDNKVSTYVTRIEKELTDAEPGKSALQAAVVVIDNKTGAIVATCGGRDFKTSPFDRALLGHRPVGTAFLPLSYAAMLTVKPELDSMLVLDAPLDNRRAMIGGERGVLGEWGGETDQPVHEGFVPVLHSLAKGKTGAAVRVAQDIGLERTREILLRCGFETPLSEYSSVVLGSGALRLIDVARAFAAVANDGVLSTNHSLVTQTHSYHGVREMRAEETGRHRVFNPSAAEQVRNVLVSAMKDPEKLEVLRAHRIDNGGLAGWGGTAYGSSDAWFIGFDKNITCAVWIGYDETRSMGKGVWAKRVALPLWAEVMAAATQGRPEGWLSTPAIANQGLPSFADGSSGREVIPMIKATSLAEAGAAKLVAPQSPVLMGEDPYQPRPTAP</sequence>
<dbReference type="SUPFAM" id="SSF56601">
    <property type="entry name" value="beta-lactamase/transpeptidase-like"/>
    <property type="match status" value="1"/>
</dbReference>
<evidence type="ECO:0000256" key="2">
    <source>
        <dbReference type="ARBA" id="ARBA00004752"/>
    </source>
</evidence>
<keyword evidence="7" id="KW-0328">Glycosyltransferase</keyword>
<dbReference type="GO" id="GO:0006508">
    <property type="term" value="P:proteolysis"/>
    <property type="evidence" value="ECO:0007669"/>
    <property type="project" value="UniProtKB-KW"/>
</dbReference>
<comment type="caution">
    <text evidence="23">The sequence shown here is derived from an EMBL/GenBank/DDBJ whole genome shotgun (WGS) entry which is preliminary data.</text>
</comment>
<evidence type="ECO:0000256" key="20">
    <source>
        <dbReference type="SAM" id="Phobius"/>
    </source>
</evidence>
<evidence type="ECO:0000256" key="5">
    <source>
        <dbReference type="ARBA" id="ARBA00022645"/>
    </source>
</evidence>
<dbReference type="GO" id="GO:0071555">
    <property type="term" value="P:cell wall organization"/>
    <property type="evidence" value="ECO:0007669"/>
    <property type="project" value="UniProtKB-KW"/>
</dbReference>
<evidence type="ECO:0000313" key="24">
    <source>
        <dbReference type="Proteomes" id="UP000306196"/>
    </source>
</evidence>
<dbReference type="GO" id="GO:0009252">
    <property type="term" value="P:peptidoglycan biosynthetic process"/>
    <property type="evidence" value="ECO:0007669"/>
    <property type="project" value="UniProtKB-KW"/>
</dbReference>
<evidence type="ECO:0000256" key="15">
    <source>
        <dbReference type="ARBA" id="ARBA00023268"/>
    </source>
</evidence>
<dbReference type="InterPro" id="IPR023346">
    <property type="entry name" value="Lysozyme-like_dom_sf"/>
</dbReference>
<comment type="pathway">
    <text evidence="2">Cell wall biogenesis; peptidoglycan biosynthesis.</text>
</comment>
<keyword evidence="24" id="KW-1185">Reference proteome</keyword>
<dbReference type="EC" id="2.4.99.28" evidence="17"/>
<dbReference type="GO" id="GO:0008955">
    <property type="term" value="F:peptidoglycan glycosyltransferase activity"/>
    <property type="evidence" value="ECO:0007669"/>
    <property type="project" value="UniProtKB-EC"/>
</dbReference>
<keyword evidence="15" id="KW-0511">Multifunctional enzyme</keyword>
<dbReference type="GO" id="GO:0008658">
    <property type="term" value="F:penicillin binding"/>
    <property type="evidence" value="ECO:0007669"/>
    <property type="project" value="InterPro"/>
</dbReference>
<evidence type="ECO:0000256" key="16">
    <source>
        <dbReference type="ARBA" id="ARBA00023316"/>
    </source>
</evidence>
<evidence type="ECO:0000313" key="23">
    <source>
        <dbReference type="EMBL" id="TLD72780.1"/>
    </source>
</evidence>
<evidence type="ECO:0000256" key="3">
    <source>
        <dbReference type="ARBA" id="ARBA00007090"/>
    </source>
</evidence>
<evidence type="ECO:0000256" key="6">
    <source>
        <dbReference type="ARBA" id="ARBA00022670"/>
    </source>
</evidence>
<keyword evidence="5" id="KW-0121">Carboxypeptidase</keyword>
<evidence type="ECO:0000259" key="22">
    <source>
        <dbReference type="Pfam" id="PF00912"/>
    </source>
</evidence>
<dbReference type="GO" id="GO:0016020">
    <property type="term" value="C:membrane"/>
    <property type="evidence" value="ECO:0007669"/>
    <property type="project" value="UniProtKB-SubCell"/>
</dbReference>
<organism evidence="23 24">
    <name type="scientific">Phragmitibacter flavus</name>
    <dbReference type="NCBI Taxonomy" id="2576071"/>
    <lineage>
        <taxon>Bacteria</taxon>
        <taxon>Pseudomonadati</taxon>
        <taxon>Verrucomicrobiota</taxon>
        <taxon>Verrucomicrobiia</taxon>
        <taxon>Verrucomicrobiales</taxon>
        <taxon>Verrucomicrobiaceae</taxon>
        <taxon>Phragmitibacter</taxon>
    </lineage>
</organism>
<keyword evidence="12" id="KW-0573">Peptidoglycan synthesis</keyword>
<dbReference type="Proteomes" id="UP000306196">
    <property type="component" value="Unassembled WGS sequence"/>
</dbReference>
<keyword evidence="13 20" id="KW-1133">Transmembrane helix</keyword>
<gene>
    <name evidence="23" type="ORF">FEM03_01535</name>
</gene>
<keyword evidence="6" id="KW-0645">Protease</keyword>
<dbReference type="Gene3D" id="3.40.710.10">
    <property type="entry name" value="DD-peptidase/beta-lactamase superfamily"/>
    <property type="match status" value="1"/>
</dbReference>
<evidence type="ECO:0000256" key="11">
    <source>
        <dbReference type="ARBA" id="ARBA00022960"/>
    </source>
</evidence>
<keyword evidence="9 20" id="KW-0812">Transmembrane</keyword>
<comment type="similarity">
    <text evidence="4">In the N-terminal section; belongs to the glycosyltransferase 51 family.</text>
</comment>
<accession>A0A5R8KKL0</accession>
<keyword evidence="14 20" id="KW-0472">Membrane</keyword>
<dbReference type="Pfam" id="PF00912">
    <property type="entry name" value="Transgly"/>
    <property type="match status" value="1"/>
</dbReference>
<evidence type="ECO:0000256" key="7">
    <source>
        <dbReference type="ARBA" id="ARBA00022676"/>
    </source>
</evidence>
<dbReference type="FunFam" id="1.10.3810.10:FF:000003">
    <property type="entry name" value="Penicillin-binding protein 1a"/>
    <property type="match status" value="1"/>
</dbReference>
<evidence type="ECO:0000256" key="19">
    <source>
        <dbReference type="ARBA" id="ARBA00060592"/>
    </source>
</evidence>
<proteinExistence type="inferred from homology"/>
<evidence type="ECO:0000256" key="13">
    <source>
        <dbReference type="ARBA" id="ARBA00022989"/>
    </source>
</evidence>
<dbReference type="GO" id="GO:0008360">
    <property type="term" value="P:regulation of cell shape"/>
    <property type="evidence" value="ECO:0007669"/>
    <property type="project" value="UniProtKB-KW"/>
</dbReference>
<dbReference type="InterPro" id="IPR001264">
    <property type="entry name" value="Glyco_trans_51"/>
</dbReference>
<dbReference type="InterPro" id="IPR050396">
    <property type="entry name" value="Glycosyltr_51/Transpeptidase"/>
</dbReference>
<feature type="domain" description="Penicillin-binding protein transpeptidase" evidence="21">
    <location>
        <begin position="339"/>
        <end position="598"/>
    </location>
</feature>
<evidence type="ECO:0000256" key="14">
    <source>
        <dbReference type="ARBA" id="ARBA00023136"/>
    </source>
</evidence>
<evidence type="ECO:0000256" key="1">
    <source>
        <dbReference type="ARBA" id="ARBA00004370"/>
    </source>
</evidence>
<evidence type="ECO:0000256" key="9">
    <source>
        <dbReference type="ARBA" id="ARBA00022692"/>
    </source>
</evidence>
<comment type="catalytic activity">
    <reaction evidence="18">
        <text>[GlcNAc-(1-&gt;4)-Mur2Ac(oyl-L-Ala-gamma-D-Glu-L-Lys-D-Ala-D-Ala)](n)-di-trans,octa-cis-undecaprenyl diphosphate + beta-D-GlcNAc-(1-&gt;4)-Mur2Ac(oyl-L-Ala-gamma-D-Glu-L-Lys-D-Ala-D-Ala)-di-trans,octa-cis-undecaprenyl diphosphate = [GlcNAc-(1-&gt;4)-Mur2Ac(oyl-L-Ala-gamma-D-Glu-L-Lys-D-Ala-D-Ala)](n+1)-di-trans,octa-cis-undecaprenyl diphosphate + di-trans,octa-cis-undecaprenyl diphosphate + H(+)</text>
        <dbReference type="Rhea" id="RHEA:23708"/>
        <dbReference type="Rhea" id="RHEA-COMP:9602"/>
        <dbReference type="Rhea" id="RHEA-COMP:9603"/>
        <dbReference type="ChEBI" id="CHEBI:15378"/>
        <dbReference type="ChEBI" id="CHEBI:58405"/>
        <dbReference type="ChEBI" id="CHEBI:60033"/>
        <dbReference type="ChEBI" id="CHEBI:78435"/>
        <dbReference type="EC" id="2.4.99.28"/>
    </reaction>
</comment>
<dbReference type="RefSeq" id="WP_138084402.1">
    <property type="nucleotide sequence ID" value="NZ_VAUV01000001.1"/>
</dbReference>
<evidence type="ECO:0000256" key="8">
    <source>
        <dbReference type="ARBA" id="ARBA00022679"/>
    </source>
</evidence>
<dbReference type="Gene3D" id="1.10.3810.10">
    <property type="entry name" value="Biosynthetic peptidoglycan transglycosylase-like"/>
    <property type="match status" value="1"/>
</dbReference>
<feature type="domain" description="Glycosyl transferase family 51" evidence="22">
    <location>
        <begin position="76"/>
        <end position="242"/>
    </location>
</feature>
<evidence type="ECO:0000256" key="4">
    <source>
        <dbReference type="ARBA" id="ARBA00007739"/>
    </source>
</evidence>
<evidence type="ECO:0000256" key="10">
    <source>
        <dbReference type="ARBA" id="ARBA00022801"/>
    </source>
</evidence>
<keyword evidence="10" id="KW-0378">Hydrolase</keyword>
<reference evidence="23 24" key="1">
    <citation type="submission" date="2019-05" db="EMBL/GenBank/DDBJ databases">
        <title>Verrucobacter flavum gen. nov., sp. nov. a new member of the family Verrucomicrobiaceae.</title>
        <authorList>
            <person name="Szuroczki S."/>
            <person name="Abbaszade G."/>
            <person name="Szabo A."/>
            <person name="Felfoldi T."/>
            <person name="Schumann P."/>
            <person name="Boka K."/>
            <person name="Keki Z."/>
            <person name="Toumi M."/>
            <person name="Toth E."/>
        </authorList>
    </citation>
    <scope>NUCLEOTIDE SEQUENCE [LARGE SCALE GENOMIC DNA]</scope>
    <source>
        <strain evidence="23 24">MG-N-17</strain>
    </source>
</reference>
<dbReference type="OrthoDB" id="9766909at2"/>
<name>A0A5R8KKL0_9BACT</name>
<dbReference type="InterPro" id="IPR036950">
    <property type="entry name" value="PBP_transglycosylase"/>
</dbReference>
<comment type="pathway">
    <text evidence="19">Glycan biosynthesis.</text>
</comment>
<dbReference type="GO" id="GO:0004180">
    <property type="term" value="F:carboxypeptidase activity"/>
    <property type="evidence" value="ECO:0007669"/>
    <property type="project" value="UniProtKB-KW"/>
</dbReference>
<evidence type="ECO:0000256" key="18">
    <source>
        <dbReference type="ARBA" id="ARBA00049902"/>
    </source>
</evidence>
<feature type="transmembrane region" description="Helical" evidence="20">
    <location>
        <begin position="20"/>
        <end position="39"/>
    </location>
</feature>
<comment type="similarity">
    <text evidence="3">In the C-terminal section; belongs to the transpeptidase family.</text>
</comment>
<evidence type="ECO:0000256" key="12">
    <source>
        <dbReference type="ARBA" id="ARBA00022984"/>
    </source>
</evidence>
<dbReference type="SUPFAM" id="SSF53955">
    <property type="entry name" value="Lysozyme-like"/>
    <property type="match status" value="1"/>
</dbReference>
<keyword evidence="16" id="KW-0961">Cell wall biogenesis/degradation</keyword>
<dbReference type="PANTHER" id="PTHR32282">
    <property type="entry name" value="BINDING PROTEIN TRANSPEPTIDASE, PUTATIVE-RELATED"/>
    <property type="match status" value="1"/>
</dbReference>
<dbReference type="PANTHER" id="PTHR32282:SF33">
    <property type="entry name" value="PEPTIDOGLYCAN GLYCOSYLTRANSFERASE"/>
    <property type="match status" value="1"/>
</dbReference>
<dbReference type="EMBL" id="VAUV01000001">
    <property type="protein sequence ID" value="TLD72780.1"/>
    <property type="molecule type" value="Genomic_DNA"/>
</dbReference>
<dbReference type="Pfam" id="PF00905">
    <property type="entry name" value="Transpeptidase"/>
    <property type="match status" value="1"/>
</dbReference>
<dbReference type="AlphaFoldDB" id="A0A5R8KKL0"/>
<evidence type="ECO:0000256" key="17">
    <source>
        <dbReference type="ARBA" id="ARBA00044770"/>
    </source>
</evidence>
<dbReference type="InterPro" id="IPR012338">
    <property type="entry name" value="Beta-lactam/transpept-like"/>
</dbReference>
<comment type="subcellular location">
    <subcellularLocation>
        <location evidence="1">Membrane</location>
    </subcellularLocation>
</comment>
<dbReference type="InterPro" id="IPR001460">
    <property type="entry name" value="PCN-bd_Tpept"/>
</dbReference>
<keyword evidence="8" id="KW-0808">Transferase</keyword>
<protein>
    <recommendedName>
        <fullName evidence="17">peptidoglycan glycosyltransferase</fullName>
        <ecNumber evidence="17">2.4.99.28</ecNumber>
    </recommendedName>
</protein>